<feature type="non-terminal residue" evidence="2">
    <location>
        <position position="1"/>
    </location>
</feature>
<accession>A0A8J5NAF3</accession>
<evidence type="ECO:0000313" key="3">
    <source>
        <dbReference type="Proteomes" id="UP000747542"/>
    </source>
</evidence>
<feature type="region of interest" description="Disordered" evidence="1">
    <location>
        <begin position="67"/>
        <end position="87"/>
    </location>
</feature>
<dbReference type="AlphaFoldDB" id="A0A8J5NAF3"/>
<name>A0A8J5NAF3_HOMAM</name>
<reference evidence="2" key="1">
    <citation type="journal article" date="2021" name="Sci. Adv.">
        <title>The American lobster genome reveals insights on longevity, neural, and immune adaptations.</title>
        <authorList>
            <person name="Polinski J.M."/>
            <person name="Zimin A.V."/>
            <person name="Clark K.F."/>
            <person name="Kohn A.B."/>
            <person name="Sadowski N."/>
            <person name="Timp W."/>
            <person name="Ptitsyn A."/>
            <person name="Khanna P."/>
            <person name="Romanova D.Y."/>
            <person name="Williams P."/>
            <person name="Greenwood S.J."/>
            <person name="Moroz L.L."/>
            <person name="Walt D.R."/>
            <person name="Bodnar A.G."/>
        </authorList>
    </citation>
    <scope>NUCLEOTIDE SEQUENCE</scope>
    <source>
        <strain evidence="2">GMGI-L3</strain>
    </source>
</reference>
<evidence type="ECO:0000256" key="1">
    <source>
        <dbReference type="SAM" id="MobiDB-lite"/>
    </source>
</evidence>
<comment type="caution">
    <text evidence="2">The sequence shown here is derived from an EMBL/GenBank/DDBJ whole genome shotgun (WGS) entry which is preliminary data.</text>
</comment>
<keyword evidence="3" id="KW-1185">Reference proteome</keyword>
<proteinExistence type="predicted"/>
<gene>
    <name evidence="2" type="ORF">Hamer_G009754</name>
</gene>
<sequence length="87" mass="10251">MVVTSRMLAAHTNGYPVDAKARFWSTYYRSLKGKKGYINRRWRNAHFLPITDETSDNIPWKSNITMTSKHRRYQNRHHQSGDPSPCI</sequence>
<dbReference type="EMBL" id="JAHLQT010004633">
    <property type="protein sequence ID" value="KAG7175748.1"/>
    <property type="molecule type" value="Genomic_DNA"/>
</dbReference>
<dbReference type="Proteomes" id="UP000747542">
    <property type="component" value="Unassembled WGS sequence"/>
</dbReference>
<organism evidence="2 3">
    <name type="scientific">Homarus americanus</name>
    <name type="common">American lobster</name>
    <dbReference type="NCBI Taxonomy" id="6706"/>
    <lineage>
        <taxon>Eukaryota</taxon>
        <taxon>Metazoa</taxon>
        <taxon>Ecdysozoa</taxon>
        <taxon>Arthropoda</taxon>
        <taxon>Crustacea</taxon>
        <taxon>Multicrustacea</taxon>
        <taxon>Malacostraca</taxon>
        <taxon>Eumalacostraca</taxon>
        <taxon>Eucarida</taxon>
        <taxon>Decapoda</taxon>
        <taxon>Pleocyemata</taxon>
        <taxon>Astacidea</taxon>
        <taxon>Nephropoidea</taxon>
        <taxon>Nephropidae</taxon>
        <taxon>Homarus</taxon>
    </lineage>
</organism>
<evidence type="ECO:0000313" key="2">
    <source>
        <dbReference type="EMBL" id="KAG7175748.1"/>
    </source>
</evidence>
<protein>
    <submittedName>
        <fullName evidence="2">Uncharacterized protein</fullName>
    </submittedName>
</protein>
<feature type="compositionally biased region" description="Basic residues" evidence="1">
    <location>
        <begin position="68"/>
        <end position="78"/>
    </location>
</feature>